<gene>
    <name evidence="4" type="ORF">A3B19_03280</name>
</gene>
<evidence type="ECO:0000313" key="4">
    <source>
        <dbReference type="EMBL" id="OGF87230.1"/>
    </source>
</evidence>
<dbReference type="GO" id="GO:0016788">
    <property type="term" value="F:hydrolase activity, acting on ester bonds"/>
    <property type="evidence" value="ECO:0007669"/>
    <property type="project" value="InterPro"/>
</dbReference>
<proteinExistence type="predicted"/>
<feature type="region of interest" description="Disordered" evidence="1">
    <location>
        <begin position="390"/>
        <end position="473"/>
    </location>
</feature>
<feature type="compositionally biased region" description="Low complexity" evidence="1">
    <location>
        <begin position="492"/>
        <end position="509"/>
    </location>
</feature>
<dbReference type="Gene3D" id="2.60.40.10">
    <property type="entry name" value="Immunoglobulins"/>
    <property type="match status" value="1"/>
</dbReference>
<evidence type="ECO:0000256" key="2">
    <source>
        <dbReference type="SAM" id="SignalP"/>
    </source>
</evidence>
<keyword evidence="2" id="KW-0732">Signal</keyword>
<dbReference type="EMBL" id="MFIF01000006">
    <property type="protein sequence ID" value="OGF87230.1"/>
    <property type="molecule type" value="Genomic_DNA"/>
</dbReference>
<dbReference type="InterPro" id="IPR001322">
    <property type="entry name" value="Lamin_tail_dom"/>
</dbReference>
<dbReference type="PROSITE" id="PS51841">
    <property type="entry name" value="LTD"/>
    <property type="match status" value="1"/>
</dbReference>
<dbReference type="InterPro" id="IPR013783">
    <property type="entry name" value="Ig-like_fold"/>
</dbReference>
<accession>A0A1F5XH78</accession>
<feature type="region of interest" description="Disordered" evidence="1">
    <location>
        <begin position="486"/>
        <end position="509"/>
    </location>
</feature>
<dbReference type="SUPFAM" id="SSF48537">
    <property type="entry name" value="Phospholipase C/P1 nuclease"/>
    <property type="match status" value="1"/>
</dbReference>
<dbReference type="InterPro" id="IPR008947">
    <property type="entry name" value="PLipase_C/P1_nuclease_dom_sf"/>
</dbReference>
<feature type="domain" description="LTD" evidence="3">
    <location>
        <begin position="598"/>
        <end position="749"/>
    </location>
</feature>
<organism evidence="4 5">
    <name type="scientific">Candidatus Giovannonibacteria bacterium RIFCSPLOWO2_01_FULL_46_32</name>
    <dbReference type="NCBI Taxonomy" id="1798353"/>
    <lineage>
        <taxon>Bacteria</taxon>
        <taxon>Candidatus Giovannoniibacteriota</taxon>
    </lineage>
</organism>
<dbReference type="SUPFAM" id="SSF51126">
    <property type="entry name" value="Pectin lyase-like"/>
    <property type="match status" value="1"/>
</dbReference>
<evidence type="ECO:0000259" key="3">
    <source>
        <dbReference type="PROSITE" id="PS51841"/>
    </source>
</evidence>
<feature type="chain" id="PRO_5009522318" description="LTD domain-containing protein" evidence="2">
    <location>
        <begin position="29"/>
        <end position="1233"/>
    </location>
</feature>
<dbReference type="InterPro" id="IPR006626">
    <property type="entry name" value="PbH1"/>
</dbReference>
<protein>
    <recommendedName>
        <fullName evidence="3">LTD domain-containing protein</fullName>
    </recommendedName>
</protein>
<dbReference type="SMART" id="SM00710">
    <property type="entry name" value="PbH1"/>
    <property type="match status" value="4"/>
</dbReference>
<name>A0A1F5XH78_9BACT</name>
<reference evidence="4 5" key="1">
    <citation type="journal article" date="2016" name="Nat. Commun.">
        <title>Thousands of microbial genomes shed light on interconnected biogeochemical processes in an aquifer system.</title>
        <authorList>
            <person name="Anantharaman K."/>
            <person name="Brown C.T."/>
            <person name="Hug L.A."/>
            <person name="Sharon I."/>
            <person name="Castelle C.J."/>
            <person name="Probst A.J."/>
            <person name="Thomas B.C."/>
            <person name="Singh A."/>
            <person name="Wilkins M.J."/>
            <person name="Karaoz U."/>
            <person name="Brodie E.L."/>
            <person name="Williams K.H."/>
            <person name="Hubbard S.S."/>
            <person name="Banfield J.F."/>
        </authorList>
    </citation>
    <scope>NUCLEOTIDE SEQUENCE [LARGE SCALE GENOMIC DNA]</scope>
</reference>
<sequence length="1233" mass="129630">MFGKSRFYRKYLLLAGLAALAGAGAVFAYSPHYTHPDLTEEMVKFYNASEGQKIGGEFLQVLRRGSINEDTDPRWINHFYDPQSGEGWTGEHLGPHGKEMVQGISNTLVAMNFTPLPAPKWAEDQEAQNKFIDYGWNHTWQKAIYDYANGDKEKAFESLGYVLHLIEDMSVPDHTRNDSHPHVAGDPGSPYEEWAKLYTNNNKLDTAEKLLGEKAATPQFFNLKGAFDYTAKYSNENFFSEETIVDSKYNLPKHDYEKFFGTTKFYYKTDIFGDYPIAKRTQDNQGNLEYTLTDELILSSYFSRLSRRAVLAGAGVIELFFKEAERAKHDPSILEKPPAPPTAMGTIGTMLLTRVVSPLGLISPLARGIYRAFNNLRSALFASVSKISPNEPQVAVEPNPPSQGETRAPNLAVKPPSGTNLDVGRLSEPPDSSTSDVGASLTSDVSPPGGVEEGSVTSPLLQGGGRGGEDLPPFLQLHAAGGGVAGFGGGAPAPSTSDVLTSSTSDVTPPDISLDVSECPGLASVSGECLVASSTATVSWSSAAGDLNHYIIECEKLGAACSGFNFASTAATSTVYSLPADDATYIFKAKAVDNAENESAQTTKTVVFFTRPVVINEIAWAGTASNAADEWIELYNRSSKSVNLASWVLYAEDSVPYINLSGTISAGGYYLIERTDNDSVSDVAADLTAPFSGSGAGSGLGNGGETLVLSRASTTVDQNVLCSNAWCGGFAAPTYSSMERIDMEVAGTDTGNWGTSNGVVKNGLDSAGAALTATPRARNSLHYLISQSATLSSDKTLKQSFGTYIIKNNETLTIASGKTLTIEPGVTAKMGDSADLIVDGILKSDGTGANNILFTALSSSPAAGSWRNVRITSASQNSSVSHTRFKYGGGFASNIPSERRALLSVIDNSITISNSIFENSFSAGARLTISNSTIQNNTFSAGTTTADNVGLYVVGGAPTVSGNTFSENYFGAKMEGAAASYADNVFNNNISYALYSSNGSSTFSGNSGAGNGKNGIALLGTISAAGGTTTLASNSLAYITTSSSYAEIAAGASLVLQAGARFSGEDSSSRLTVNGALKLEGASKDSIIFTSLADAAPGEWYGIVVNSGGYLYGGGFTLRYGGFGAGGNPNAIAGIGVFGGSVSLSDGRIENNYKAGMRLYDHATSTLTNFEFNNHTSPASNSTALVVANAGVILNTVSFSDNFLGVSSSNSTIQATDVTFSGNTTDKSPANAF</sequence>
<dbReference type="SUPFAM" id="SSF74853">
    <property type="entry name" value="Lamin A/C globular tail domain"/>
    <property type="match status" value="1"/>
</dbReference>
<dbReference type="Pfam" id="PF00932">
    <property type="entry name" value="LTD"/>
    <property type="match status" value="1"/>
</dbReference>
<dbReference type="InterPro" id="IPR036415">
    <property type="entry name" value="Lamin_tail_dom_sf"/>
</dbReference>
<evidence type="ECO:0000313" key="5">
    <source>
        <dbReference type="Proteomes" id="UP000177346"/>
    </source>
</evidence>
<evidence type="ECO:0000256" key="1">
    <source>
        <dbReference type="SAM" id="MobiDB-lite"/>
    </source>
</evidence>
<dbReference type="Gene3D" id="1.10.575.10">
    <property type="entry name" value="P1 Nuclease"/>
    <property type="match status" value="1"/>
</dbReference>
<feature type="signal peptide" evidence="2">
    <location>
        <begin position="1"/>
        <end position="28"/>
    </location>
</feature>
<dbReference type="InterPro" id="IPR011050">
    <property type="entry name" value="Pectin_lyase_fold/virulence"/>
</dbReference>
<dbReference type="AlphaFoldDB" id="A0A1F5XH78"/>
<dbReference type="Proteomes" id="UP000177346">
    <property type="component" value="Unassembled WGS sequence"/>
</dbReference>
<comment type="caution">
    <text evidence="4">The sequence shown here is derived from an EMBL/GenBank/DDBJ whole genome shotgun (WGS) entry which is preliminary data.</text>
</comment>
<feature type="compositionally biased region" description="Polar residues" evidence="1">
    <location>
        <begin position="430"/>
        <end position="445"/>
    </location>
</feature>